<dbReference type="SUPFAM" id="SSF52540">
    <property type="entry name" value="P-loop containing nucleoside triphosphate hydrolases"/>
    <property type="match status" value="1"/>
</dbReference>
<reference evidence="6" key="1">
    <citation type="submission" date="2020-05" db="EMBL/GenBank/DDBJ databases">
        <authorList>
            <person name="Chiriac C."/>
            <person name="Salcher M."/>
            <person name="Ghai R."/>
            <person name="Kavagutti S V."/>
        </authorList>
    </citation>
    <scope>NUCLEOTIDE SEQUENCE [LARGE SCALE GENOMIC DNA]</scope>
</reference>
<evidence type="ECO:0000313" key="6">
    <source>
        <dbReference type="EMBL" id="CAB4202679.1"/>
    </source>
</evidence>
<dbReference type="InterPro" id="IPR006500">
    <property type="entry name" value="Helicase_put_C_phage/plasmid"/>
</dbReference>
<gene>
    <name evidence="6" type="ORF">UFOVP1367_31</name>
</gene>
<dbReference type="Pfam" id="PF13362">
    <property type="entry name" value="Toprim_3"/>
    <property type="match status" value="1"/>
</dbReference>
<feature type="domain" description="SF3 helicase" evidence="5">
    <location>
        <begin position="523"/>
        <end position="699"/>
    </location>
</feature>
<evidence type="ECO:0000256" key="4">
    <source>
        <dbReference type="SAM" id="MobiDB-lite"/>
    </source>
</evidence>
<dbReference type="InterPro" id="IPR014015">
    <property type="entry name" value="Helicase_SF3_DNA-vir"/>
</dbReference>
<accession>A0A6J5S3P5</accession>
<dbReference type="GO" id="GO:0005524">
    <property type="term" value="F:ATP binding"/>
    <property type="evidence" value="ECO:0007669"/>
    <property type="project" value="UniProtKB-KW"/>
</dbReference>
<sequence>MIPITEQNIQAALSYVSSDIDHLDWMKIGAAIKDTAINNGFELFDTWSQNGASYNKAAAMTTWKAIKTGGAVTVGTLFGLASQNGWKPEEDDYYQETEAERIARENQRKAKEAVADKQRESKAKEAIAKTSTLLNSATLALANHPYLVRKGIKPVKTLMELPATIAAEILGYQPKSDGIPLTGRLLIAKVRIKGEVSTAELIDEHGKKSAIAGGAKSGGYYALRPVPLTDAGDTFLIGEGVATIVSAFEATGHHSIAALSASNLPKVAKDFREKYPSANIIILADSGNGQKYAEQAAKDINGKLALPVFTDEQLNQFTKEHGKAPTDFNDLHCVAGKSETAKQINSFFQQSKVTAPTAPTNTNSTQSPVEQHENSIKDQEIPVGDFVYKYFTEKNEEKFKLKVESRAAKILAEALSNKNFAYNNTATNWHKYTGYCWTPLLLATEPENEIMHLLYEGTNPLGFKMGYFSGVTQIVLRANLLPLPPEPIGKIPFANGLLDMTTKTLEPIGKHNAATWAIPHDYDPQATCSAFIKWLNIAVADDQETIQLLRAYINACLIGRADLQKFLMLIGAAGTGKSTLIRLLFAMLGENNCITTDLKSLETNQYETASIYGKRLTAVTDSSKYGGGVDVLKALTGQDPVRNEKKHIQQSGSYIYEGMVLIASNEPIASTDYTSGLDRRRLVVKFDHRIKPGEKETFMKMGGEEQLHREIPAIINWALQLSRDKVTSLFMNPPQKSKDAGFEALTAQNPIADWISTNLIPDETVNAFIGIKEESRGSNGVVIFENADTKLYPNYLRWCIQNGRDSLSVKRFKHTLIDMLQTMGWEDHKDKPRHAAGVYINGIRIRLDFEMEHDWQAIRGGI</sequence>
<organism evidence="6 7">
    <name type="scientific">uncultured Caudovirales phage</name>
    <dbReference type="NCBI Taxonomy" id="2100421"/>
    <lineage>
        <taxon>Viruses</taxon>
        <taxon>Duplodnaviria</taxon>
        <taxon>Heunggongvirae</taxon>
        <taxon>Uroviricota</taxon>
        <taxon>Caudoviricetes</taxon>
        <taxon>Peduoviridae</taxon>
        <taxon>Maltschvirus</taxon>
        <taxon>Maltschvirus maltsch</taxon>
    </lineage>
</organism>
<evidence type="ECO:0000256" key="1">
    <source>
        <dbReference type="ARBA" id="ARBA00022741"/>
    </source>
</evidence>
<feature type="region of interest" description="Disordered" evidence="4">
    <location>
        <begin position="352"/>
        <end position="375"/>
    </location>
</feature>
<proteinExistence type="predicted"/>
<dbReference type="InterPro" id="IPR034154">
    <property type="entry name" value="TOPRIM_DnaG/twinkle"/>
</dbReference>
<evidence type="ECO:0000256" key="3">
    <source>
        <dbReference type="ARBA" id="ARBA00022840"/>
    </source>
</evidence>
<dbReference type="InterPro" id="IPR006171">
    <property type="entry name" value="TOPRIM_dom"/>
</dbReference>
<dbReference type="Pfam" id="PF08706">
    <property type="entry name" value="D5_N"/>
    <property type="match status" value="1"/>
</dbReference>
<keyword evidence="3" id="KW-0067">ATP-binding</keyword>
<dbReference type="InterPro" id="IPR051620">
    <property type="entry name" value="ORF904-like_C"/>
</dbReference>
<dbReference type="InterPro" id="IPR014818">
    <property type="entry name" value="Phage/plasmid_primase_P4_C"/>
</dbReference>
<protein>
    <submittedName>
        <fullName evidence="6">DNA primase, phage/plasmid</fullName>
    </submittedName>
</protein>
<dbReference type="CDD" id="cd01029">
    <property type="entry name" value="TOPRIM_primases"/>
    <property type="match status" value="1"/>
</dbReference>
<dbReference type="Pfam" id="PF08707">
    <property type="entry name" value="PriCT_2"/>
    <property type="match status" value="1"/>
</dbReference>
<dbReference type="PROSITE" id="PS51206">
    <property type="entry name" value="SF3_HELICASE_1"/>
    <property type="match status" value="1"/>
</dbReference>
<dbReference type="NCBIfam" id="TIGR01613">
    <property type="entry name" value="primase_Cterm"/>
    <property type="match status" value="1"/>
</dbReference>
<dbReference type="PANTHER" id="PTHR35372">
    <property type="entry name" value="ATP BINDING PROTEIN-RELATED"/>
    <property type="match status" value="1"/>
</dbReference>
<dbReference type="GO" id="GO:0016817">
    <property type="term" value="F:hydrolase activity, acting on acid anhydrides"/>
    <property type="evidence" value="ECO:0007669"/>
    <property type="project" value="InterPro"/>
</dbReference>
<keyword evidence="1" id="KW-0547">Nucleotide-binding</keyword>
<feature type="compositionally biased region" description="Low complexity" evidence="4">
    <location>
        <begin position="354"/>
        <end position="367"/>
    </location>
</feature>
<dbReference type="EMBL" id="LR797314">
    <property type="protein sequence ID" value="CAB4202679.1"/>
    <property type="molecule type" value="Genomic_DNA"/>
</dbReference>
<keyword evidence="7" id="KW-1185">Reference proteome</keyword>
<dbReference type="Proteomes" id="UP001641549">
    <property type="component" value="Chromosome UFOv-RH-23may17-C8087"/>
</dbReference>
<dbReference type="InterPro" id="IPR014819">
    <property type="entry name" value="PriCT_2"/>
</dbReference>
<dbReference type="Gene3D" id="3.40.50.300">
    <property type="entry name" value="P-loop containing nucleotide triphosphate hydrolases"/>
    <property type="match status" value="1"/>
</dbReference>
<dbReference type="Pfam" id="PF19263">
    <property type="entry name" value="DUF5906"/>
    <property type="match status" value="1"/>
</dbReference>
<evidence type="ECO:0000259" key="5">
    <source>
        <dbReference type="PROSITE" id="PS51206"/>
    </source>
</evidence>
<dbReference type="InterPro" id="IPR045455">
    <property type="entry name" value="NrS-1_pol-like_helicase"/>
</dbReference>
<dbReference type="SMART" id="SM00885">
    <property type="entry name" value="D5_N"/>
    <property type="match status" value="1"/>
</dbReference>
<evidence type="ECO:0000313" key="7">
    <source>
        <dbReference type="Proteomes" id="UP001641549"/>
    </source>
</evidence>
<keyword evidence="2" id="KW-0378">Hydrolase</keyword>
<dbReference type="PANTHER" id="PTHR35372:SF2">
    <property type="entry name" value="SF3 HELICASE DOMAIN-CONTAINING PROTEIN"/>
    <property type="match status" value="1"/>
</dbReference>
<evidence type="ECO:0000256" key="2">
    <source>
        <dbReference type="ARBA" id="ARBA00022801"/>
    </source>
</evidence>
<name>A0A6J5S3P5_9CAUD</name>
<dbReference type="InterPro" id="IPR027417">
    <property type="entry name" value="P-loop_NTPase"/>
</dbReference>